<dbReference type="Proteomes" id="UP000669179">
    <property type="component" value="Unassembled WGS sequence"/>
</dbReference>
<dbReference type="PROSITE" id="PS51318">
    <property type="entry name" value="TAT"/>
    <property type="match status" value="1"/>
</dbReference>
<dbReference type="Gene3D" id="3.50.50.60">
    <property type="entry name" value="FAD/NAD(P)-binding domain"/>
    <property type="match status" value="1"/>
</dbReference>
<dbReference type="EMBL" id="JAGEOJ010000040">
    <property type="protein sequence ID" value="MBO2455695.1"/>
    <property type="molecule type" value="Genomic_DNA"/>
</dbReference>
<keyword evidence="2" id="KW-1185">Reference proteome</keyword>
<evidence type="ECO:0000313" key="2">
    <source>
        <dbReference type="Proteomes" id="UP000669179"/>
    </source>
</evidence>
<sequence>MSGDNSYEPVYSDRELGMDRRISRRDFLDGMAVAAGALVAGGALSGCAAGKYGGIHNEVVNPPDGWKYAGTGDPAYPPAMQGLRGSTNPAMQIPHKLRDGVFWSGDQKINASGEHYDLVVVGAGISGLSSAYFFHQQNPNAKILVLDNHDDFGGHARRNEFHPDGKLLIGYGGSQSIEDPTVWSPNAKKLLADLGIEVKKFDKYYDQDFNKRWKLNDSVFMTRDMFPNDYLAVMKDDTLTAESLKSSGMSPAAQAAYLQLQDKPGDYMPGLSDAEKKLKLVDLTYRNYLRDYAKMPEEVLNFMQTFTSDEWGFGIDAFGAIDSWASEYPGFEGLKLDNSKPYKYCGPTIQIQWDADDPYIYHFPDGNNGICKLIIGQLIPGTGAPRTMDEEPLAKIDYSKLDVAGNAVRLRLNSPCVRVQHEGGNIGSKTVNVDFYRNGKVYRCTAGNVVMACYNTMVPYLMQDLPQQQKEGLFYGTKLPIIYAMVQLRNWRAWEQLKIYHTRFTSGDWCVAELDYPVSMGGYEFSKDPDQPILVHMIRMATAPGYENPRGGIGPGRRELFARPFERYERTLRDQLARLLGAGGFDPAKDIQGITVNRWGHGYALEYGRPWATFWPDGPLPSVIGRQPYGRVTIANSDSQNRAYADAAIDAAWRAVQELEGKPSAEQQAVPVP</sequence>
<dbReference type="PANTHER" id="PTHR42923:SF3">
    <property type="entry name" value="PROTOPORPHYRINOGEN OXIDASE"/>
    <property type="match status" value="1"/>
</dbReference>
<dbReference type="Pfam" id="PF13450">
    <property type="entry name" value="NAD_binding_8"/>
    <property type="match status" value="1"/>
</dbReference>
<evidence type="ECO:0000313" key="1">
    <source>
        <dbReference type="EMBL" id="MBO2455695.1"/>
    </source>
</evidence>
<name>A0A939TGS0_9ACTN</name>
<protein>
    <submittedName>
        <fullName evidence="1">NAD(P)-binding protein</fullName>
    </submittedName>
</protein>
<dbReference type="AlphaFoldDB" id="A0A939TGS0"/>
<dbReference type="PANTHER" id="PTHR42923">
    <property type="entry name" value="PROTOPORPHYRINOGEN OXIDASE"/>
    <property type="match status" value="1"/>
</dbReference>
<dbReference type="SUPFAM" id="SSF51905">
    <property type="entry name" value="FAD/NAD(P)-binding domain"/>
    <property type="match status" value="2"/>
</dbReference>
<dbReference type="InterPro" id="IPR006311">
    <property type="entry name" value="TAT_signal"/>
</dbReference>
<dbReference type="InterPro" id="IPR050464">
    <property type="entry name" value="Zeta_carotene_desat/Oxidored"/>
</dbReference>
<accession>A0A939TGS0</accession>
<dbReference type="InterPro" id="IPR036188">
    <property type="entry name" value="FAD/NAD-bd_sf"/>
</dbReference>
<reference evidence="1" key="1">
    <citation type="submission" date="2021-03" db="EMBL/GenBank/DDBJ databases">
        <authorList>
            <person name="Kanchanasin P."/>
            <person name="Saeng-In P."/>
            <person name="Phongsopitanun W."/>
            <person name="Yuki M."/>
            <person name="Kudo T."/>
            <person name="Ohkuma M."/>
            <person name="Tanasupawat S."/>
        </authorList>
    </citation>
    <scope>NUCLEOTIDE SEQUENCE</scope>
    <source>
        <strain evidence="1">GKU 128</strain>
    </source>
</reference>
<gene>
    <name evidence="1" type="ORF">J4573_52075</name>
</gene>
<dbReference type="GO" id="GO:0016491">
    <property type="term" value="F:oxidoreductase activity"/>
    <property type="evidence" value="ECO:0007669"/>
    <property type="project" value="TreeGrafter"/>
</dbReference>
<organism evidence="1 2">
    <name type="scientific">Actinomadura barringtoniae</name>
    <dbReference type="NCBI Taxonomy" id="1427535"/>
    <lineage>
        <taxon>Bacteria</taxon>
        <taxon>Bacillati</taxon>
        <taxon>Actinomycetota</taxon>
        <taxon>Actinomycetes</taxon>
        <taxon>Streptosporangiales</taxon>
        <taxon>Thermomonosporaceae</taxon>
        <taxon>Actinomadura</taxon>
    </lineage>
</organism>
<comment type="caution">
    <text evidence="1">The sequence shown here is derived from an EMBL/GenBank/DDBJ whole genome shotgun (WGS) entry which is preliminary data.</text>
</comment>
<proteinExistence type="predicted"/>